<comment type="caution">
    <text evidence="1">The sequence shown here is derived from an EMBL/GenBank/DDBJ whole genome shotgun (WGS) entry which is preliminary data.</text>
</comment>
<protein>
    <submittedName>
        <fullName evidence="1">Uncharacterized protein</fullName>
    </submittedName>
</protein>
<name>A0A7J2U485_9CREN</name>
<proteinExistence type="predicted"/>
<evidence type="ECO:0000313" key="1">
    <source>
        <dbReference type="EMBL" id="HEM67660.1"/>
    </source>
</evidence>
<dbReference type="AlphaFoldDB" id="A0A7J2U485"/>
<sequence>MKSCEEFLEKWVHGSSLSEMNAHMERLEKLIEAKGLCAKLTCIAISIICEELVTRSMVKYVVDRLCEIYNKEECRDAAKCVRMGLKALEEIGLVVKTGKGAYRYCLYEPASAMLMRIAEPIIRRQSKNFAEYAIMHLFTHGYILIELMKRIAEQSGNEEIKKLVEKIDRNYEQRLKKIK</sequence>
<reference evidence="1" key="1">
    <citation type="journal article" date="2020" name="mSystems">
        <title>Genome- and Community-Level Interaction Insights into Carbon Utilization and Element Cycling Functions of Hydrothermarchaeota in Hydrothermal Sediment.</title>
        <authorList>
            <person name="Zhou Z."/>
            <person name="Liu Y."/>
            <person name="Xu W."/>
            <person name="Pan J."/>
            <person name="Luo Z.H."/>
            <person name="Li M."/>
        </authorList>
    </citation>
    <scope>NUCLEOTIDE SEQUENCE [LARGE SCALE GENOMIC DNA]</scope>
    <source>
        <strain evidence="1">SpSt-125</strain>
    </source>
</reference>
<organism evidence="1">
    <name type="scientific">Ignisphaera aggregans</name>
    <dbReference type="NCBI Taxonomy" id="334771"/>
    <lineage>
        <taxon>Archaea</taxon>
        <taxon>Thermoproteota</taxon>
        <taxon>Thermoprotei</taxon>
        <taxon>Desulfurococcales</taxon>
        <taxon>Desulfurococcaceae</taxon>
        <taxon>Ignisphaera</taxon>
    </lineage>
</organism>
<accession>A0A7J2U485</accession>
<gene>
    <name evidence="1" type="ORF">ENO26_08910</name>
</gene>
<dbReference type="EMBL" id="DSEU01000060">
    <property type="protein sequence ID" value="HEM67660.1"/>
    <property type="molecule type" value="Genomic_DNA"/>
</dbReference>